<evidence type="ECO:0000313" key="1">
    <source>
        <dbReference type="EMBL" id="MFC4586093.1"/>
    </source>
</evidence>
<gene>
    <name evidence="1" type="ORF">ACFO8L_08415</name>
</gene>
<dbReference type="RefSeq" id="WP_262841658.1">
    <property type="nucleotide sequence ID" value="NZ_JANZYP010000006.1"/>
</dbReference>
<dbReference type="InterPro" id="IPR058532">
    <property type="entry name" value="YjbR/MT2646/Rv2570-like"/>
</dbReference>
<keyword evidence="1" id="KW-0238">DNA-binding</keyword>
<evidence type="ECO:0000313" key="2">
    <source>
        <dbReference type="Proteomes" id="UP001595891"/>
    </source>
</evidence>
<accession>A0ABV9EBA5</accession>
<proteinExistence type="predicted"/>
<dbReference type="InterPro" id="IPR038056">
    <property type="entry name" value="YjbR-like_sf"/>
</dbReference>
<keyword evidence="2" id="KW-1185">Reference proteome</keyword>
<organism evidence="1 2">
    <name type="scientific">Sphaerisporangium corydalis</name>
    <dbReference type="NCBI Taxonomy" id="1441875"/>
    <lineage>
        <taxon>Bacteria</taxon>
        <taxon>Bacillati</taxon>
        <taxon>Actinomycetota</taxon>
        <taxon>Actinomycetes</taxon>
        <taxon>Streptosporangiales</taxon>
        <taxon>Streptosporangiaceae</taxon>
        <taxon>Sphaerisporangium</taxon>
    </lineage>
</organism>
<dbReference type="Pfam" id="PF04237">
    <property type="entry name" value="YjbR"/>
    <property type="match status" value="1"/>
</dbReference>
<dbReference type="GO" id="GO:0003677">
    <property type="term" value="F:DNA binding"/>
    <property type="evidence" value="ECO:0007669"/>
    <property type="project" value="UniProtKB-KW"/>
</dbReference>
<reference evidence="2" key="1">
    <citation type="journal article" date="2019" name="Int. J. Syst. Evol. Microbiol.">
        <title>The Global Catalogue of Microorganisms (GCM) 10K type strain sequencing project: providing services to taxonomists for standard genome sequencing and annotation.</title>
        <authorList>
            <consortium name="The Broad Institute Genomics Platform"/>
            <consortium name="The Broad Institute Genome Sequencing Center for Infectious Disease"/>
            <person name="Wu L."/>
            <person name="Ma J."/>
        </authorList>
    </citation>
    <scope>NUCLEOTIDE SEQUENCE [LARGE SCALE GENOMIC DNA]</scope>
    <source>
        <strain evidence="2">CCUG 49560</strain>
    </source>
</reference>
<dbReference type="SUPFAM" id="SSF142906">
    <property type="entry name" value="YjbR-like"/>
    <property type="match status" value="1"/>
</dbReference>
<sequence>MVTVDDVRRLARTLPRAEEKLIRDRVKFRVRSIVFLAFSPDETLMGFGYPKEERAALVASEPEKFLMPIPSDERYNWVRVRLAAIDEAEMRELVVDSWRMAVPKGVAAEYLARQESAQP</sequence>
<comment type="caution">
    <text evidence="1">The sequence shown here is derived from an EMBL/GenBank/DDBJ whole genome shotgun (WGS) entry which is preliminary data.</text>
</comment>
<name>A0ABV9EBA5_9ACTN</name>
<dbReference type="EMBL" id="JBHSFN010000004">
    <property type="protein sequence ID" value="MFC4586093.1"/>
    <property type="molecule type" value="Genomic_DNA"/>
</dbReference>
<protein>
    <submittedName>
        <fullName evidence="1">MmcQ/YjbR family DNA-binding protein</fullName>
    </submittedName>
</protein>
<dbReference type="Proteomes" id="UP001595891">
    <property type="component" value="Unassembled WGS sequence"/>
</dbReference>
<dbReference type="Gene3D" id="3.90.1150.30">
    <property type="match status" value="1"/>
</dbReference>